<dbReference type="OrthoDB" id="1739894at2"/>
<gene>
    <name evidence="1" type="ORF">CIL03_18900</name>
</gene>
<sequence>MYEYKFERISLTNPSMTNSKPVEDYQDIIHKHAEKGWKLVQIFSPSIRSSGTAGYFEIIFEREKRA</sequence>
<keyword evidence="2" id="KW-1185">Reference proteome</keyword>
<evidence type="ECO:0000313" key="1">
    <source>
        <dbReference type="EMBL" id="OZU87010.1"/>
    </source>
</evidence>
<proteinExistence type="predicted"/>
<dbReference type="RefSeq" id="WP_094887431.1">
    <property type="nucleotide sequence ID" value="NZ_NPMS01000017.1"/>
</dbReference>
<organism evidence="1 2">
    <name type="scientific">Virgibacillus indicus</name>
    <dbReference type="NCBI Taxonomy" id="2024554"/>
    <lineage>
        <taxon>Bacteria</taxon>
        <taxon>Bacillati</taxon>
        <taxon>Bacillota</taxon>
        <taxon>Bacilli</taxon>
        <taxon>Bacillales</taxon>
        <taxon>Bacillaceae</taxon>
        <taxon>Virgibacillus</taxon>
    </lineage>
</organism>
<dbReference type="Proteomes" id="UP000216498">
    <property type="component" value="Unassembled WGS sequence"/>
</dbReference>
<dbReference type="EMBL" id="NPMS01000017">
    <property type="protein sequence ID" value="OZU87010.1"/>
    <property type="molecule type" value="Genomic_DNA"/>
</dbReference>
<accession>A0A265N4P1</accession>
<dbReference type="InterPro" id="IPR025234">
    <property type="entry name" value="YjzH-like"/>
</dbReference>
<comment type="caution">
    <text evidence="1">The sequence shown here is derived from an EMBL/GenBank/DDBJ whole genome shotgun (WGS) entry which is preliminary data.</text>
</comment>
<evidence type="ECO:0008006" key="3">
    <source>
        <dbReference type="Google" id="ProtNLM"/>
    </source>
</evidence>
<evidence type="ECO:0000313" key="2">
    <source>
        <dbReference type="Proteomes" id="UP000216498"/>
    </source>
</evidence>
<name>A0A265N4P1_9BACI</name>
<dbReference type="AlphaFoldDB" id="A0A265N4P1"/>
<reference evidence="1 2" key="1">
    <citation type="submission" date="2017-08" db="EMBL/GenBank/DDBJ databases">
        <title>Virgibacillus indicus sp. nov. and Virgibacillus profoundi sp. nov, two moderately halophilic bacteria isolated from marine sediment by using the Microfluidic Streak Plate.</title>
        <authorList>
            <person name="Xu B."/>
            <person name="Hu B."/>
            <person name="Wang J."/>
            <person name="Zhu Y."/>
            <person name="Huang L."/>
            <person name="Du W."/>
            <person name="Huang Y."/>
        </authorList>
    </citation>
    <scope>NUCLEOTIDE SEQUENCE [LARGE SCALE GENOMIC DNA]</scope>
    <source>
        <strain evidence="1 2">IO3-P2-C2</strain>
    </source>
</reference>
<dbReference type="Pfam" id="PF13783">
    <property type="entry name" value="DUF4177"/>
    <property type="match status" value="1"/>
</dbReference>
<protein>
    <recommendedName>
        <fullName evidence="3">DUF4177 domain-containing protein</fullName>
    </recommendedName>
</protein>